<dbReference type="EMBL" id="MLQL01000026">
    <property type="protein sequence ID" value="OQE16880.1"/>
    <property type="molecule type" value="Genomic_DNA"/>
</dbReference>
<dbReference type="STRING" id="254877.A0A1V6ST04"/>
<accession>A0A1V6ST04</accession>
<evidence type="ECO:0000313" key="2">
    <source>
        <dbReference type="Proteomes" id="UP000191342"/>
    </source>
</evidence>
<reference evidence="2" key="1">
    <citation type="journal article" date="2017" name="Nat. Microbiol.">
        <title>Global analysis of biosynthetic gene clusters reveals vast potential of secondary metabolite production in Penicillium species.</title>
        <authorList>
            <person name="Nielsen J.C."/>
            <person name="Grijseels S."/>
            <person name="Prigent S."/>
            <person name="Ji B."/>
            <person name="Dainat J."/>
            <person name="Nielsen K.F."/>
            <person name="Frisvad J.C."/>
            <person name="Workman M."/>
            <person name="Nielsen J."/>
        </authorList>
    </citation>
    <scope>NUCLEOTIDE SEQUENCE [LARGE SCALE GENOMIC DNA]</scope>
    <source>
        <strain evidence="2">IBT 14082</strain>
    </source>
</reference>
<name>A0A1V6ST04_9EURO</name>
<dbReference type="OrthoDB" id="4336792at2759"/>
<evidence type="ECO:0000313" key="1">
    <source>
        <dbReference type="EMBL" id="OQE16880.1"/>
    </source>
</evidence>
<proteinExistence type="predicted"/>
<protein>
    <submittedName>
        <fullName evidence="1">Uncharacterized protein</fullName>
    </submittedName>
</protein>
<comment type="caution">
    <text evidence="1">The sequence shown here is derived from an EMBL/GenBank/DDBJ whole genome shotgun (WGS) entry which is preliminary data.</text>
</comment>
<dbReference type="Proteomes" id="UP000191342">
    <property type="component" value="Unassembled WGS sequence"/>
</dbReference>
<sequence length="91" mass="10464">MGFSSRRMSIGFGGPDHDFLVYGSYRIARYKLTELFIAEHALRELTQLEEKLHHRAIALQKAIALESDGTQLEKANEQLEEAQSQYPRKDL</sequence>
<dbReference type="AlphaFoldDB" id="A0A1V6ST04"/>
<gene>
    <name evidence="1" type="ORF">PENFLA_c026G00117</name>
</gene>
<keyword evidence="2" id="KW-1185">Reference proteome</keyword>
<organism evidence="1 2">
    <name type="scientific">Penicillium flavigenum</name>
    <dbReference type="NCBI Taxonomy" id="254877"/>
    <lineage>
        <taxon>Eukaryota</taxon>
        <taxon>Fungi</taxon>
        <taxon>Dikarya</taxon>
        <taxon>Ascomycota</taxon>
        <taxon>Pezizomycotina</taxon>
        <taxon>Eurotiomycetes</taxon>
        <taxon>Eurotiomycetidae</taxon>
        <taxon>Eurotiales</taxon>
        <taxon>Aspergillaceae</taxon>
        <taxon>Penicillium</taxon>
    </lineage>
</organism>